<dbReference type="RefSeq" id="WP_114792561.1">
    <property type="nucleotide sequence ID" value="NZ_CP139960.1"/>
</dbReference>
<evidence type="ECO:0000313" key="3">
    <source>
        <dbReference type="Proteomes" id="UP001325680"/>
    </source>
</evidence>
<feature type="signal peptide" evidence="1">
    <location>
        <begin position="1"/>
        <end position="22"/>
    </location>
</feature>
<evidence type="ECO:0000256" key="1">
    <source>
        <dbReference type="SAM" id="SignalP"/>
    </source>
</evidence>
<name>A0ABZ0W9Z0_9BACT</name>
<proteinExistence type="predicted"/>
<dbReference type="EMBL" id="CP139960">
    <property type="protein sequence ID" value="WQD38970.1"/>
    <property type="molecule type" value="Genomic_DNA"/>
</dbReference>
<dbReference type="PROSITE" id="PS51257">
    <property type="entry name" value="PROKAR_LIPOPROTEIN"/>
    <property type="match status" value="1"/>
</dbReference>
<evidence type="ECO:0000313" key="2">
    <source>
        <dbReference type="EMBL" id="WQD38970.1"/>
    </source>
</evidence>
<gene>
    <name evidence="2" type="ORF">U0035_02270</name>
</gene>
<keyword evidence="1" id="KW-0732">Signal</keyword>
<accession>A0ABZ0W9Z0</accession>
<reference evidence="2 3" key="1">
    <citation type="submission" date="2023-12" db="EMBL/GenBank/DDBJ databases">
        <title>Genome sequencing and assembly of bacterial species from a model synthetic community.</title>
        <authorList>
            <person name="Hogle S.L."/>
        </authorList>
    </citation>
    <scope>NUCLEOTIDE SEQUENCE [LARGE SCALE GENOMIC DNA]</scope>
    <source>
        <strain evidence="2 3">HAMBI_3031</strain>
    </source>
</reference>
<feature type="chain" id="PRO_5045388094" description="VCBS repeat-containing protein" evidence="1">
    <location>
        <begin position="23"/>
        <end position="360"/>
    </location>
</feature>
<organism evidence="2 3">
    <name type="scientific">Niabella yanshanensis</name>
    <dbReference type="NCBI Taxonomy" id="577386"/>
    <lineage>
        <taxon>Bacteria</taxon>
        <taxon>Pseudomonadati</taxon>
        <taxon>Bacteroidota</taxon>
        <taxon>Chitinophagia</taxon>
        <taxon>Chitinophagales</taxon>
        <taxon>Chitinophagaceae</taxon>
        <taxon>Niabella</taxon>
    </lineage>
</organism>
<dbReference type="Proteomes" id="UP001325680">
    <property type="component" value="Chromosome"/>
</dbReference>
<evidence type="ECO:0008006" key="4">
    <source>
        <dbReference type="Google" id="ProtNLM"/>
    </source>
</evidence>
<keyword evidence="3" id="KW-1185">Reference proteome</keyword>
<protein>
    <recommendedName>
        <fullName evidence="4">VCBS repeat-containing protein</fullName>
    </recommendedName>
</protein>
<sequence>MNIQLRILIIIFLQASISCAHAQALDSVTLHTIGDQLVKIEMKDREGITKPGDNCLRDKDGHFLSCLSAESSQKWVTDFNKDGWPDAVFLFTDEGLGGGGNAYGFDYRVVLLDDKRSIIDQYILFGGGKFSYGHLEIDRVKDGKLYATYNENPMSRSYGEGEDNLKHVAVSFSFRDNKIVEDRYVYCPLASMKKQIFKKDNNLKIDSTLEIDDRFNEACTEIVHMSDGSKFVATLSGCEELDLYFSKTIKYKAALETDPSAIKETLLYNLQFLKDNTLFKTVMNNAISRVNQLETSRIREDKQEGMALHLSLPDGWETHLFISGNKEQGSFITFRFEKPKNKAGMMDFWESMESKRKLGK</sequence>